<evidence type="ECO:0000256" key="16">
    <source>
        <dbReference type="RuleBase" id="RU003515"/>
    </source>
</evidence>
<evidence type="ECO:0000256" key="13">
    <source>
        <dbReference type="ARBA" id="ARBA00023211"/>
    </source>
</evidence>
<comment type="catalytic activity">
    <reaction evidence="1 14 15 16">
        <text>Endonucleolytic cleavage to 5'-phosphomonoester.</text>
        <dbReference type="EC" id="3.1.26.4"/>
    </reaction>
</comment>
<evidence type="ECO:0000256" key="10">
    <source>
        <dbReference type="ARBA" id="ARBA00022723"/>
    </source>
</evidence>
<dbReference type="PANTHER" id="PTHR10954:SF18">
    <property type="entry name" value="RIBONUCLEASE HII"/>
    <property type="match status" value="1"/>
</dbReference>
<dbReference type="PANTHER" id="PTHR10954">
    <property type="entry name" value="RIBONUCLEASE H2 SUBUNIT A"/>
    <property type="match status" value="1"/>
</dbReference>
<dbReference type="EC" id="3.1.26.4" evidence="6 14"/>
<reference evidence="18 19" key="1">
    <citation type="submission" date="2024-03" db="EMBL/GenBank/DDBJ databases">
        <title>Human intestinal bacterial collection.</title>
        <authorList>
            <person name="Pauvert C."/>
            <person name="Hitch T.C.A."/>
            <person name="Clavel T."/>
        </authorList>
    </citation>
    <scope>NUCLEOTIDE SEQUENCE [LARGE SCALE GENOMIC DNA]</scope>
    <source>
        <strain evidence="18 19">CLA-SR-H024</strain>
    </source>
</reference>
<dbReference type="EMBL" id="JBBMFN010000001">
    <property type="protein sequence ID" value="MEQ2464174.1"/>
    <property type="molecule type" value="Genomic_DNA"/>
</dbReference>
<dbReference type="SUPFAM" id="SSF53098">
    <property type="entry name" value="Ribonuclease H-like"/>
    <property type="match status" value="1"/>
</dbReference>
<evidence type="ECO:0000256" key="6">
    <source>
        <dbReference type="ARBA" id="ARBA00012180"/>
    </source>
</evidence>
<dbReference type="HAMAP" id="MF_00052_B">
    <property type="entry name" value="RNase_HII_B"/>
    <property type="match status" value="1"/>
</dbReference>
<evidence type="ECO:0000256" key="2">
    <source>
        <dbReference type="ARBA" id="ARBA00001946"/>
    </source>
</evidence>
<dbReference type="RefSeq" id="WP_349204055.1">
    <property type="nucleotide sequence ID" value="NZ_JBBMFN010000001.1"/>
</dbReference>
<keyword evidence="10 14" id="KW-0479">Metal-binding</keyword>
<proteinExistence type="inferred from homology"/>
<keyword evidence="11 14" id="KW-0255">Endonuclease</keyword>
<sequence length="194" mass="21730">MMMFFCGVDETGRGSAISGVWVAACILDPDKPIVGLRDSKKLSAKRREELAEEIKHKALSWSIEIASLEEVETLNVLNATLLGMRRAIEGLRIKPNKVFVDGNRLPNIDIPAEAIVKGDDLIPAISAASILAKVERDKAIKELHQVYPQYGFDKHKGYLTKAHMLALHEYGPCPIHRKTYAPVRKLLEKQMELF</sequence>
<feature type="binding site" evidence="14 15">
    <location>
        <position position="101"/>
    </location>
    <ligand>
        <name>a divalent metal cation</name>
        <dbReference type="ChEBI" id="CHEBI:60240"/>
    </ligand>
</feature>
<dbReference type="Gene3D" id="3.30.420.10">
    <property type="entry name" value="Ribonuclease H-like superfamily/Ribonuclease H"/>
    <property type="match status" value="1"/>
</dbReference>
<keyword evidence="12 14" id="KW-0378">Hydrolase</keyword>
<evidence type="ECO:0000256" key="12">
    <source>
        <dbReference type="ARBA" id="ARBA00022801"/>
    </source>
</evidence>
<evidence type="ECO:0000256" key="8">
    <source>
        <dbReference type="ARBA" id="ARBA00022490"/>
    </source>
</evidence>
<evidence type="ECO:0000256" key="1">
    <source>
        <dbReference type="ARBA" id="ARBA00000077"/>
    </source>
</evidence>
<dbReference type="NCBIfam" id="NF000595">
    <property type="entry name" value="PRK00015.1-3"/>
    <property type="match status" value="1"/>
</dbReference>
<comment type="subcellular location">
    <subcellularLocation>
        <location evidence="4 14">Cytoplasm</location>
    </subcellularLocation>
</comment>
<evidence type="ECO:0000256" key="15">
    <source>
        <dbReference type="PROSITE-ProRule" id="PRU01319"/>
    </source>
</evidence>
<dbReference type="InterPro" id="IPR024567">
    <property type="entry name" value="RNase_HII/HIII_dom"/>
</dbReference>
<comment type="caution">
    <text evidence="18">The sequence shown here is derived from an EMBL/GenBank/DDBJ whole genome shotgun (WGS) entry which is preliminary data.</text>
</comment>
<evidence type="ECO:0000256" key="3">
    <source>
        <dbReference type="ARBA" id="ARBA00004065"/>
    </source>
</evidence>
<keyword evidence="19" id="KW-1185">Reference proteome</keyword>
<evidence type="ECO:0000259" key="17">
    <source>
        <dbReference type="PROSITE" id="PS51975"/>
    </source>
</evidence>
<dbReference type="NCBIfam" id="NF000596">
    <property type="entry name" value="PRK00015.1-4"/>
    <property type="match status" value="1"/>
</dbReference>
<dbReference type="CDD" id="cd07182">
    <property type="entry name" value="RNase_HII_bacteria_HII_like"/>
    <property type="match status" value="1"/>
</dbReference>
<evidence type="ECO:0000313" key="18">
    <source>
        <dbReference type="EMBL" id="MEQ2464174.1"/>
    </source>
</evidence>
<keyword evidence="13 14" id="KW-0464">Manganese</keyword>
<evidence type="ECO:0000256" key="9">
    <source>
        <dbReference type="ARBA" id="ARBA00022722"/>
    </source>
</evidence>
<feature type="binding site" evidence="14 15">
    <location>
        <position position="9"/>
    </location>
    <ligand>
        <name>a divalent metal cation</name>
        <dbReference type="ChEBI" id="CHEBI:60240"/>
    </ligand>
</feature>
<organism evidence="18 19">
    <name type="scientific">Niallia hominis</name>
    <dbReference type="NCBI Taxonomy" id="3133173"/>
    <lineage>
        <taxon>Bacteria</taxon>
        <taxon>Bacillati</taxon>
        <taxon>Bacillota</taxon>
        <taxon>Bacilli</taxon>
        <taxon>Bacillales</taxon>
        <taxon>Bacillaceae</taxon>
        <taxon>Niallia</taxon>
    </lineage>
</organism>
<feature type="binding site" evidence="14 15">
    <location>
        <position position="10"/>
    </location>
    <ligand>
        <name>a divalent metal cation</name>
        <dbReference type="ChEBI" id="CHEBI:60240"/>
    </ligand>
</feature>
<accession>A0ABV1ESV9</accession>
<dbReference type="InterPro" id="IPR001352">
    <property type="entry name" value="RNase_HII/HIII"/>
</dbReference>
<dbReference type="InterPro" id="IPR022898">
    <property type="entry name" value="RNase_HII"/>
</dbReference>
<name>A0ABV1ESV9_9BACI</name>
<gene>
    <name evidence="14 18" type="primary">rnhB</name>
    <name evidence="18" type="ORF">WMO63_00655</name>
</gene>
<dbReference type="Proteomes" id="UP001465426">
    <property type="component" value="Unassembled WGS sequence"/>
</dbReference>
<evidence type="ECO:0000256" key="7">
    <source>
        <dbReference type="ARBA" id="ARBA00019179"/>
    </source>
</evidence>
<dbReference type="PROSITE" id="PS51975">
    <property type="entry name" value="RNASE_H_2"/>
    <property type="match status" value="1"/>
</dbReference>
<evidence type="ECO:0000313" key="19">
    <source>
        <dbReference type="Proteomes" id="UP001465426"/>
    </source>
</evidence>
<feature type="domain" description="RNase H type-2" evidence="17">
    <location>
        <begin position="3"/>
        <end position="192"/>
    </location>
</feature>
<evidence type="ECO:0000256" key="4">
    <source>
        <dbReference type="ARBA" id="ARBA00004496"/>
    </source>
</evidence>
<keyword evidence="9 14" id="KW-0540">Nuclease</keyword>
<protein>
    <recommendedName>
        <fullName evidence="7 14">Ribonuclease HII</fullName>
        <shortName evidence="14">RNase HII</shortName>
        <ecNumber evidence="6 14">3.1.26.4</ecNumber>
    </recommendedName>
</protein>
<comment type="cofactor">
    <cofactor evidence="14 15">
        <name>Mn(2+)</name>
        <dbReference type="ChEBI" id="CHEBI:29035"/>
    </cofactor>
    <cofactor evidence="14 15">
        <name>Mg(2+)</name>
        <dbReference type="ChEBI" id="CHEBI:18420"/>
    </cofactor>
    <text evidence="14 15">Manganese or magnesium. Binds 1 divalent metal ion per monomer in the absence of substrate. May bind a second metal ion after substrate binding.</text>
</comment>
<keyword evidence="8 14" id="KW-0963">Cytoplasm</keyword>
<evidence type="ECO:0000256" key="5">
    <source>
        <dbReference type="ARBA" id="ARBA00007383"/>
    </source>
</evidence>
<dbReference type="InterPro" id="IPR036397">
    <property type="entry name" value="RNaseH_sf"/>
</dbReference>
<dbReference type="Pfam" id="PF01351">
    <property type="entry name" value="RNase_HII"/>
    <property type="match status" value="1"/>
</dbReference>
<comment type="function">
    <text evidence="3 14 16">Endonuclease that specifically degrades the RNA of RNA-DNA hybrids.</text>
</comment>
<dbReference type="GO" id="GO:0004523">
    <property type="term" value="F:RNA-DNA hybrid ribonuclease activity"/>
    <property type="evidence" value="ECO:0007669"/>
    <property type="project" value="UniProtKB-EC"/>
</dbReference>
<evidence type="ECO:0000256" key="14">
    <source>
        <dbReference type="HAMAP-Rule" id="MF_00052"/>
    </source>
</evidence>
<evidence type="ECO:0000256" key="11">
    <source>
        <dbReference type="ARBA" id="ARBA00022759"/>
    </source>
</evidence>
<comment type="cofactor">
    <cofactor evidence="2">
        <name>Mg(2+)</name>
        <dbReference type="ChEBI" id="CHEBI:18420"/>
    </cofactor>
</comment>
<comment type="similarity">
    <text evidence="5 14 16">Belongs to the RNase HII family.</text>
</comment>
<dbReference type="InterPro" id="IPR012337">
    <property type="entry name" value="RNaseH-like_sf"/>
</dbReference>